<evidence type="ECO:0000313" key="3">
    <source>
        <dbReference type="Proteomes" id="UP000004080"/>
    </source>
</evidence>
<dbReference type="Pfam" id="PF14568">
    <property type="entry name" value="SUKH_6"/>
    <property type="match status" value="1"/>
</dbReference>
<feature type="domain" description="Knr4/Smi1-like" evidence="1">
    <location>
        <begin position="12"/>
        <end position="154"/>
    </location>
</feature>
<dbReference type="PATRIC" id="fig|1196324.3.peg.286"/>
<dbReference type="RefSeq" id="WP_007200391.1">
    <property type="nucleotide sequence ID" value="NZ_AKKV01000012.1"/>
</dbReference>
<dbReference type="InterPro" id="IPR037883">
    <property type="entry name" value="Knr4/Smi1-like_sf"/>
</dbReference>
<dbReference type="SUPFAM" id="SSF160631">
    <property type="entry name" value="SMI1/KNR4-like"/>
    <property type="match status" value="1"/>
</dbReference>
<proteinExistence type="predicted"/>
<protein>
    <recommendedName>
        <fullName evidence="1">Knr4/Smi1-like domain-containing protein</fullName>
    </recommendedName>
</protein>
<comment type="caution">
    <text evidence="2">The sequence shown here is derived from an EMBL/GenBank/DDBJ whole genome shotgun (WGS) entry which is preliminary data.</text>
</comment>
<dbReference type="Gene3D" id="3.40.1580.10">
    <property type="entry name" value="SMI1/KNR4-like"/>
    <property type="match status" value="1"/>
</dbReference>
<evidence type="ECO:0000259" key="1">
    <source>
        <dbReference type="SMART" id="SM00860"/>
    </source>
</evidence>
<keyword evidence="3" id="KW-1185">Reference proteome</keyword>
<dbReference type="eggNOG" id="ENOG502ZBAM">
    <property type="taxonomic scope" value="Bacteria"/>
</dbReference>
<accession>I8UK47</accession>
<dbReference type="OrthoDB" id="2223083at2"/>
<dbReference type="InterPro" id="IPR018958">
    <property type="entry name" value="Knr4/Smi1-like_dom"/>
</dbReference>
<name>I8UK47_9BACL</name>
<reference evidence="2 3" key="1">
    <citation type="journal article" date="2012" name="J. Bacteriol.">
        <title>Genome of Bacillus macauensis ZFHKF-1, a Long-Chain-Forming Bacterium.</title>
        <authorList>
            <person name="Cai L."/>
            <person name="Zhang T."/>
        </authorList>
    </citation>
    <scope>NUCLEOTIDE SEQUENCE [LARGE SCALE GENOMIC DNA]</scope>
    <source>
        <strain evidence="2 3">ZFHKF-1</strain>
    </source>
</reference>
<dbReference type="EMBL" id="AKKV01000012">
    <property type="protein sequence ID" value="EIT87203.1"/>
    <property type="molecule type" value="Genomic_DNA"/>
</dbReference>
<dbReference type="SMART" id="SM00860">
    <property type="entry name" value="SMI1_KNR4"/>
    <property type="match status" value="1"/>
</dbReference>
<sequence>MKIKQDTIVRPLPSEELIKNHEKFWRLLLPESFLEFIKENNGVEVEEAIFECNNRGYAMERFLCILDDIENHPKGIYDIDVVFSQIGERLTDNEDLVGAEVLPIASLFAGDFVCLDFRTNKNNPTICIWSHEESGEFEPVTYNLADNFTGLLKMFSIDTK</sequence>
<dbReference type="AlphaFoldDB" id="I8UK47"/>
<organism evidence="2 3">
    <name type="scientific">Fictibacillus macauensis ZFHKF-1</name>
    <dbReference type="NCBI Taxonomy" id="1196324"/>
    <lineage>
        <taxon>Bacteria</taxon>
        <taxon>Bacillati</taxon>
        <taxon>Bacillota</taxon>
        <taxon>Bacilli</taxon>
        <taxon>Bacillales</taxon>
        <taxon>Fictibacillaceae</taxon>
        <taxon>Fictibacillus</taxon>
    </lineage>
</organism>
<gene>
    <name evidence="2" type="ORF">A374_01434</name>
</gene>
<dbReference type="Proteomes" id="UP000004080">
    <property type="component" value="Unassembled WGS sequence"/>
</dbReference>
<evidence type="ECO:0000313" key="2">
    <source>
        <dbReference type="EMBL" id="EIT87203.1"/>
    </source>
</evidence>